<dbReference type="EMBL" id="GEDG01037632">
    <property type="protein sequence ID" value="JAP08017.1"/>
    <property type="molecule type" value="Transcribed_RNA"/>
</dbReference>
<proteinExistence type="predicted"/>
<dbReference type="AlphaFoldDB" id="A0A0V0GII6"/>
<sequence length="68" mass="7925">MIKTKPQRISICITFLTCINLFWEFYRLSDRWVPKVEMIQVIQLVGSSKAHNPITTAHNSYDTVTALR</sequence>
<organism evidence="1">
    <name type="scientific">Solanum chacoense</name>
    <name type="common">Chaco potato</name>
    <dbReference type="NCBI Taxonomy" id="4108"/>
    <lineage>
        <taxon>Eukaryota</taxon>
        <taxon>Viridiplantae</taxon>
        <taxon>Streptophyta</taxon>
        <taxon>Embryophyta</taxon>
        <taxon>Tracheophyta</taxon>
        <taxon>Spermatophyta</taxon>
        <taxon>Magnoliopsida</taxon>
        <taxon>eudicotyledons</taxon>
        <taxon>Gunneridae</taxon>
        <taxon>Pentapetalae</taxon>
        <taxon>asterids</taxon>
        <taxon>lamiids</taxon>
        <taxon>Solanales</taxon>
        <taxon>Solanaceae</taxon>
        <taxon>Solanoideae</taxon>
        <taxon>Solaneae</taxon>
        <taxon>Solanum</taxon>
    </lineage>
</organism>
<name>A0A0V0GII6_SOLCH</name>
<evidence type="ECO:0000313" key="1">
    <source>
        <dbReference type="EMBL" id="JAP08017.1"/>
    </source>
</evidence>
<reference evidence="1" key="1">
    <citation type="submission" date="2015-12" db="EMBL/GenBank/DDBJ databases">
        <title>Gene expression during late stages of embryo sac development: a critical building block for successful pollen-pistil interactions.</title>
        <authorList>
            <person name="Liu Y."/>
            <person name="Joly V."/>
            <person name="Sabar M."/>
            <person name="Matton D.P."/>
        </authorList>
    </citation>
    <scope>NUCLEOTIDE SEQUENCE</scope>
</reference>
<protein>
    <submittedName>
        <fullName evidence="1">Putative ovule protein</fullName>
    </submittedName>
</protein>
<accession>A0A0V0GII6</accession>